<dbReference type="AlphaFoldDB" id="A0A8S3CSI0"/>
<name>A0A8S3CSI0_9BILA</name>
<comment type="caution">
    <text evidence="1">The sequence shown here is derived from an EMBL/GenBank/DDBJ whole genome shotgun (WGS) entry which is preliminary data.</text>
</comment>
<dbReference type="Proteomes" id="UP000681720">
    <property type="component" value="Unassembled WGS sequence"/>
</dbReference>
<dbReference type="EMBL" id="CAJOBJ010190549">
    <property type="protein sequence ID" value="CAF4951874.1"/>
    <property type="molecule type" value="Genomic_DNA"/>
</dbReference>
<organism evidence="1 2">
    <name type="scientific">Rotaria magnacalcarata</name>
    <dbReference type="NCBI Taxonomy" id="392030"/>
    <lineage>
        <taxon>Eukaryota</taxon>
        <taxon>Metazoa</taxon>
        <taxon>Spiralia</taxon>
        <taxon>Gnathifera</taxon>
        <taxon>Rotifera</taxon>
        <taxon>Eurotatoria</taxon>
        <taxon>Bdelloidea</taxon>
        <taxon>Philodinida</taxon>
        <taxon>Philodinidae</taxon>
        <taxon>Rotaria</taxon>
    </lineage>
</organism>
<feature type="non-terminal residue" evidence="1">
    <location>
        <position position="58"/>
    </location>
</feature>
<accession>A0A8S3CSI0</accession>
<sequence length="58" mass="6768">CPIGAGGPTPSYDKTETKDTLYRLYDYNISDWVVKTEFNEEYLMKRFGGFDFLAQNNF</sequence>
<feature type="non-terminal residue" evidence="1">
    <location>
        <position position="1"/>
    </location>
</feature>
<evidence type="ECO:0000313" key="2">
    <source>
        <dbReference type="Proteomes" id="UP000681720"/>
    </source>
</evidence>
<reference evidence="1" key="1">
    <citation type="submission" date="2021-02" db="EMBL/GenBank/DDBJ databases">
        <authorList>
            <person name="Nowell W R."/>
        </authorList>
    </citation>
    <scope>NUCLEOTIDE SEQUENCE</scope>
</reference>
<evidence type="ECO:0000313" key="1">
    <source>
        <dbReference type="EMBL" id="CAF4951874.1"/>
    </source>
</evidence>
<protein>
    <submittedName>
        <fullName evidence="1">Uncharacterized protein</fullName>
    </submittedName>
</protein>
<proteinExistence type="predicted"/>
<gene>
    <name evidence="1" type="ORF">GIL414_LOCUS54369</name>
</gene>